<proteinExistence type="predicted"/>
<reference evidence="8" key="2">
    <citation type="submission" date="2014-03" db="EMBL/GenBank/DDBJ databases">
        <authorList>
            <person name="Genoscope - CEA"/>
        </authorList>
    </citation>
    <scope>NUCLEOTIDE SEQUENCE</scope>
</reference>
<comment type="subcellular location">
    <subcellularLocation>
        <location evidence="1">Nucleus</location>
    </subcellularLocation>
</comment>
<evidence type="ECO:0000256" key="4">
    <source>
        <dbReference type="ARBA" id="ARBA00022776"/>
    </source>
</evidence>
<dbReference type="GO" id="GO:0005634">
    <property type="term" value="C:nucleus"/>
    <property type="evidence" value="ECO:0007669"/>
    <property type="project" value="UniProtKB-SubCell"/>
</dbReference>
<evidence type="ECO:0000256" key="3">
    <source>
        <dbReference type="ARBA" id="ARBA00022737"/>
    </source>
</evidence>
<sequence length="447" mass="49040">PLKCIVTLNIVVSDAGSKAVFAKVMVITRNLPDPGKAQDFVKKLAQVLDDDERIRNQLETLVSPACSCKQAQVCVRDFTRKPGSPKQPMDLNRCVVYIRYASYLPHSQHTDTEPLDALVKQVNKSIDGTAEDDEEGVPTEQAIRAGLELLKVLSFTHPVSFHSAETFESLLGCLKMDDEKVAEAALQIFKNTGSKMEESFPHIKSVLLPVLQIKAKRGPPRQAKYAIHCIHAMFTHRDTHFAQIFEPLHKGLDLEDLDQLITPLTTLGHLALLAPEQFAAPLKSLVANFIVKDLLMSDRIPGKKTTKLWVPDDEVSSETLAKVGFPSSSTSSLNLPPPPSTYHLSSTSFTSFLNLPPLLNLLSQPPLPLPPPFPTSPLLYLLHLLPQSPLSSTSFPNHASPLPPSPTTPLLYLLPQPHLSSTSFPNHTSPLPPSPTTPLLYHISAPP</sequence>
<dbReference type="GO" id="GO:0051301">
    <property type="term" value="P:cell division"/>
    <property type="evidence" value="ECO:0007669"/>
    <property type="project" value="UniProtKB-KW"/>
</dbReference>
<feature type="non-terminal residue" evidence="8">
    <location>
        <position position="1"/>
    </location>
</feature>
<accession>A0A060Z0A8</accession>
<dbReference type="PANTHER" id="PTHR12663">
    <property type="entry name" value="ANDROGEN INDUCED INHIBITOR OF PROLIFERATION AS3 / PDS5-RELATED"/>
    <property type="match status" value="1"/>
</dbReference>
<evidence type="ECO:0000256" key="6">
    <source>
        <dbReference type="ARBA" id="ARBA00023306"/>
    </source>
</evidence>
<evidence type="ECO:0000313" key="8">
    <source>
        <dbReference type="EMBL" id="CDQ95169.1"/>
    </source>
</evidence>
<dbReference type="GO" id="GO:0007064">
    <property type="term" value="P:mitotic sister chromatid cohesion"/>
    <property type="evidence" value="ECO:0007669"/>
    <property type="project" value="InterPro"/>
</dbReference>
<dbReference type="PaxDb" id="8022-A0A060Z0A8"/>
<evidence type="ECO:0000256" key="1">
    <source>
        <dbReference type="ARBA" id="ARBA00004123"/>
    </source>
</evidence>
<evidence type="ECO:0000256" key="2">
    <source>
        <dbReference type="ARBA" id="ARBA00022618"/>
    </source>
</evidence>
<protein>
    <submittedName>
        <fullName evidence="8">Uncharacterized protein</fullName>
    </submittedName>
</protein>
<dbReference type="Proteomes" id="UP000193380">
    <property type="component" value="Unassembled WGS sequence"/>
</dbReference>
<dbReference type="EMBL" id="FR920010">
    <property type="protein sequence ID" value="CDQ95169.1"/>
    <property type="molecule type" value="Genomic_DNA"/>
</dbReference>
<dbReference type="SUPFAM" id="SSF48371">
    <property type="entry name" value="ARM repeat"/>
    <property type="match status" value="1"/>
</dbReference>
<dbReference type="GO" id="GO:0000785">
    <property type="term" value="C:chromatin"/>
    <property type="evidence" value="ECO:0007669"/>
    <property type="project" value="TreeGrafter"/>
</dbReference>
<gene>
    <name evidence="8" type="ORF">GSONMT00059634001</name>
</gene>
<evidence type="ECO:0000313" key="9">
    <source>
        <dbReference type="Proteomes" id="UP000193380"/>
    </source>
</evidence>
<name>A0A060Z0A8_ONCMY</name>
<dbReference type="InterPro" id="IPR016024">
    <property type="entry name" value="ARM-type_fold"/>
</dbReference>
<reference evidence="8" key="1">
    <citation type="journal article" date="2014" name="Nat. Commun.">
        <title>The rainbow trout genome provides novel insights into evolution after whole-genome duplication in vertebrates.</title>
        <authorList>
            <person name="Berthelot C."/>
            <person name="Brunet F."/>
            <person name="Chalopin D."/>
            <person name="Juanchich A."/>
            <person name="Bernard M."/>
            <person name="Noel B."/>
            <person name="Bento P."/>
            <person name="Da Silva C."/>
            <person name="Labadie K."/>
            <person name="Alberti A."/>
            <person name="Aury J.M."/>
            <person name="Louis A."/>
            <person name="Dehais P."/>
            <person name="Bardou P."/>
            <person name="Montfort J."/>
            <person name="Klopp C."/>
            <person name="Cabau C."/>
            <person name="Gaspin C."/>
            <person name="Thorgaard G.H."/>
            <person name="Boussaha M."/>
            <person name="Quillet E."/>
            <person name="Guyomard R."/>
            <person name="Galiana D."/>
            <person name="Bobe J."/>
            <person name="Volff J.N."/>
            <person name="Genet C."/>
            <person name="Wincker P."/>
            <person name="Jaillon O."/>
            <person name="Roest Crollius H."/>
            <person name="Guiguen Y."/>
        </authorList>
    </citation>
    <scope>NUCLEOTIDE SEQUENCE [LARGE SCALE GENOMIC DNA]</scope>
</reference>
<dbReference type="AlphaFoldDB" id="A0A060Z0A8"/>
<keyword evidence="5" id="KW-0539">Nucleus</keyword>
<feature type="region of interest" description="Disordered" evidence="7">
    <location>
        <begin position="422"/>
        <end position="447"/>
    </location>
</feature>
<organism evidence="8 9">
    <name type="scientific">Oncorhynchus mykiss</name>
    <name type="common">Rainbow trout</name>
    <name type="synonym">Salmo gairdneri</name>
    <dbReference type="NCBI Taxonomy" id="8022"/>
    <lineage>
        <taxon>Eukaryota</taxon>
        <taxon>Metazoa</taxon>
        <taxon>Chordata</taxon>
        <taxon>Craniata</taxon>
        <taxon>Vertebrata</taxon>
        <taxon>Euteleostomi</taxon>
        <taxon>Actinopterygii</taxon>
        <taxon>Neopterygii</taxon>
        <taxon>Teleostei</taxon>
        <taxon>Protacanthopterygii</taxon>
        <taxon>Salmoniformes</taxon>
        <taxon>Salmonidae</taxon>
        <taxon>Salmoninae</taxon>
        <taxon>Oncorhynchus</taxon>
    </lineage>
</organism>
<keyword evidence="6" id="KW-0131">Cell cycle</keyword>
<keyword evidence="2" id="KW-0132">Cell division</keyword>
<keyword evidence="4" id="KW-0498">Mitosis</keyword>
<dbReference type="STRING" id="8022.A0A060Z0A8"/>
<evidence type="ECO:0000256" key="7">
    <source>
        <dbReference type="SAM" id="MobiDB-lite"/>
    </source>
</evidence>
<keyword evidence="3" id="KW-0677">Repeat</keyword>
<dbReference type="InterPro" id="IPR039776">
    <property type="entry name" value="Pds5"/>
</dbReference>
<dbReference type="GO" id="GO:0006281">
    <property type="term" value="P:DNA repair"/>
    <property type="evidence" value="ECO:0007669"/>
    <property type="project" value="TreeGrafter"/>
</dbReference>
<dbReference type="Pfam" id="PF20168">
    <property type="entry name" value="PDS5"/>
    <property type="match status" value="1"/>
</dbReference>
<dbReference type="PANTHER" id="PTHR12663:SF1">
    <property type="entry name" value="SISTER CHROMATID COHESION PROTEIN PDS5 HOMOLOG B"/>
    <property type="match status" value="1"/>
</dbReference>
<evidence type="ECO:0000256" key="5">
    <source>
        <dbReference type="ARBA" id="ARBA00023242"/>
    </source>
</evidence>